<name>A0A017T8P1_9BACT</name>
<dbReference type="AlphaFoldDB" id="A0A017T8P1"/>
<dbReference type="SUPFAM" id="SSF56935">
    <property type="entry name" value="Porins"/>
    <property type="match status" value="1"/>
</dbReference>
<reference evidence="1 2" key="1">
    <citation type="submission" date="2013-05" db="EMBL/GenBank/DDBJ databases">
        <title>Genome assembly of Chondromyces apiculatus DSM 436.</title>
        <authorList>
            <person name="Sharma G."/>
            <person name="Khatri I."/>
            <person name="Kaur C."/>
            <person name="Mayilraj S."/>
            <person name="Subramanian S."/>
        </authorList>
    </citation>
    <scope>NUCLEOTIDE SEQUENCE [LARGE SCALE GENOMIC DNA]</scope>
    <source>
        <strain evidence="1 2">DSM 436</strain>
    </source>
</reference>
<comment type="caution">
    <text evidence="1">The sequence shown here is derived from an EMBL/GenBank/DDBJ whole genome shotgun (WGS) entry which is preliminary data.</text>
</comment>
<evidence type="ECO:0000313" key="2">
    <source>
        <dbReference type="Proteomes" id="UP000019678"/>
    </source>
</evidence>
<gene>
    <name evidence="1" type="ORF">CAP_3132</name>
</gene>
<evidence type="ECO:0000313" key="1">
    <source>
        <dbReference type="EMBL" id="EYF05584.1"/>
    </source>
</evidence>
<proteinExistence type="predicted"/>
<dbReference type="EMBL" id="ASRX01000022">
    <property type="protein sequence ID" value="EYF05584.1"/>
    <property type="molecule type" value="Genomic_DNA"/>
</dbReference>
<evidence type="ECO:0008006" key="3">
    <source>
        <dbReference type="Google" id="ProtNLM"/>
    </source>
</evidence>
<protein>
    <recommendedName>
        <fullName evidence="3">PorV/PorQ family protein</fullName>
    </recommendedName>
</protein>
<organism evidence="1 2">
    <name type="scientific">Chondromyces apiculatus DSM 436</name>
    <dbReference type="NCBI Taxonomy" id="1192034"/>
    <lineage>
        <taxon>Bacteria</taxon>
        <taxon>Pseudomonadati</taxon>
        <taxon>Myxococcota</taxon>
        <taxon>Polyangia</taxon>
        <taxon>Polyangiales</taxon>
        <taxon>Polyangiaceae</taxon>
        <taxon>Chondromyces</taxon>
    </lineage>
</organism>
<sequence length="287" mass="29563">MGGALRSLGNSTSAIFLNPAAMAETRVYHVEGLAQVSPEARRQVYGGVVSDSVTGRLAGSIAVVGGFIDGDGFDRSFLDARLALAYPITERLFIGLTGKYARIYQEGTLGAGSAGGLGESAASGGLRDPDDTDGGYLPIVDEFSFDAGLVLKVSDSVYLSAVGQNLTYPGNGLLPTTVGGGVGIGTTDFSIEADALADFSSYLSTSMRLMVGGEYLVGNHVPIRLGYRFDQGAGEHSLSGGLGYVGNEFAIEGSVRRALADPGATTIFIGLSYHLDAAGLTRSPAEL</sequence>
<dbReference type="Gene3D" id="2.40.160.60">
    <property type="entry name" value="Outer membrane protein transport protein (OMPP1/FadL/TodX)"/>
    <property type="match status" value="1"/>
</dbReference>
<accession>A0A017T8P1</accession>
<dbReference type="Proteomes" id="UP000019678">
    <property type="component" value="Unassembled WGS sequence"/>
</dbReference>
<keyword evidence="2" id="KW-1185">Reference proteome</keyword>
<dbReference type="eggNOG" id="ENOG502ZS5H">
    <property type="taxonomic scope" value="Bacteria"/>
</dbReference>